<dbReference type="Proteomes" id="UP000181661">
    <property type="component" value="Unassembled WGS sequence"/>
</dbReference>
<dbReference type="AlphaFoldDB" id="A0A1S2UAB2"/>
<sequence>MMAKQWRLQRAIRAGKMFATALPQNGQAICILCIEIFAAQNFHIPTKTIRGLYTPAKALSLGH</sequence>
<evidence type="ECO:0000313" key="2">
    <source>
        <dbReference type="Proteomes" id="UP000181661"/>
    </source>
</evidence>
<dbReference type="EMBL" id="MDDR01000066">
    <property type="protein sequence ID" value="OIN43225.1"/>
    <property type="molecule type" value="Genomic_DNA"/>
</dbReference>
<dbReference type="RefSeq" id="WP_071487647.1">
    <property type="nucleotide sequence ID" value="NZ_FNTS01000002.1"/>
</dbReference>
<accession>A0A1S2UAB2</accession>
<reference evidence="1 2" key="1">
    <citation type="submission" date="2016-08" db="EMBL/GenBank/DDBJ databases">
        <title>Draft genome sequence of Pseudomonas costantinii LMG 22119, type strain isolated from cultivated mushroom (Agaricus bisporus) sporophores.</title>
        <authorList>
            <person name="Tambong J.T."/>
        </authorList>
    </citation>
    <scope>NUCLEOTIDE SEQUENCE [LARGE SCALE GENOMIC DNA]</scope>
    <source>
        <strain evidence="1 2">LMG 22119</strain>
    </source>
</reference>
<gene>
    <name evidence="1" type="ORF">BFL40_31715</name>
</gene>
<comment type="caution">
    <text evidence="1">The sequence shown here is derived from an EMBL/GenBank/DDBJ whole genome shotgun (WGS) entry which is preliminary data.</text>
</comment>
<proteinExistence type="predicted"/>
<evidence type="ECO:0000313" key="1">
    <source>
        <dbReference type="EMBL" id="OIN43225.1"/>
    </source>
</evidence>
<protein>
    <submittedName>
        <fullName evidence="1">Uncharacterized protein</fullName>
    </submittedName>
</protein>
<name>A0A1S2UAB2_9PSED</name>
<organism evidence="1 2">
    <name type="scientific">Pseudomonas costantinii</name>
    <dbReference type="NCBI Taxonomy" id="168469"/>
    <lineage>
        <taxon>Bacteria</taxon>
        <taxon>Pseudomonadati</taxon>
        <taxon>Pseudomonadota</taxon>
        <taxon>Gammaproteobacteria</taxon>
        <taxon>Pseudomonadales</taxon>
        <taxon>Pseudomonadaceae</taxon>
        <taxon>Pseudomonas</taxon>
    </lineage>
</organism>